<dbReference type="Proteomes" id="UP001387447">
    <property type="component" value="Unassembled WGS sequence"/>
</dbReference>
<sequence length="42" mass="4160">MLATLMGKWCDEVLCDRITDGVTVVAGDGSGAGCIFAAVGGV</sequence>
<dbReference type="EMBL" id="JBBWYZ010000012">
    <property type="protein sequence ID" value="MEK9513079.1"/>
    <property type="molecule type" value="Genomic_DNA"/>
</dbReference>
<protein>
    <submittedName>
        <fullName evidence="1">Uncharacterized protein</fullName>
    </submittedName>
</protein>
<evidence type="ECO:0000313" key="2">
    <source>
        <dbReference type="Proteomes" id="UP001387447"/>
    </source>
</evidence>
<proteinExistence type="predicted"/>
<evidence type="ECO:0000313" key="1">
    <source>
        <dbReference type="EMBL" id="MEK9513079.1"/>
    </source>
</evidence>
<keyword evidence="2" id="KW-1185">Reference proteome</keyword>
<gene>
    <name evidence="1" type="ORF">AAEJ74_15755</name>
</gene>
<name>A0ABU9EM95_LIMFS</name>
<accession>A0ABU9EM95</accession>
<dbReference type="RefSeq" id="WP_368663090.1">
    <property type="nucleotide sequence ID" value="NZ_JBBWYZ010000012.1"/>
</dbReference>
<organism evidence="1 2">
    <name type="scientific">Limnospira fusiformis PMC 851.14</name>
    <dbReference type="NCBI Taxonomy" id="2219512"/>
    <lineage>
        <taxon>Bacteria</taxon>
        <taxon>Bacillati</taxon>
        <taxon>Cyanobacteriota</taxon>
        <taxon>Cyanophyceae</taxon>
        <taxon>Oscillatoriophycideae</taxon>
        <taxon>Oscillatoriales</taxon>
        <taxon>Sirenicapillariaceae</taxon>
        <taxon>Limnospira</taxon>
    </lineage>
</organism>
<reference evidence="1 2" key="1">
    <citation type="journal article" date="2024" name="Front. Microbiol.">
        <title>Transcriptomic insights into the dominance of two phototrophs throughout the water column of a tropical hypersaline-alkaline crater lake (Dziani Dzaha, Mayotte).</title>
        <authorList>
            <person name="Duperron S."/>
            <person name="Halary S."/>
            <person name="Bouly J.-P."/>
            <person name="Roussel T."/>
            <person name="Hugoni M."/>
            <person name="Bruto M."/>
            <person name="Oger P."/>
            <person name="Duval C."/>
            <person name="Woo A."/>
            <person name="Jezequiel D."/>
            <person name="Ader M."/>
            <person name="Leboulanger C."/>
            <person name="Agogue H."/>
            <person name="Grossi V."/>
            <person name="Trousselier M."/>
            <person name="Bernard C."/>
        </authorList>
    </citation>
    <scope>NUCLEOTIDE SEQUENCE [LARGE SCALE GENOMIC DNA]</scope>
    <source>
        <strain evidence="1 2">PMC 851.14</strain>
    </source>
</reference>
<comment type="caution">
    <text evidence="1">The sequence shown here is derived from an EMBL/GenBank/DDBJ whole genome shotgun (WGS) entry which is preliminary data.</text>
</comment>